<dbReference type="PANTHER" id="PTHR43400">
    <property type="entry name" value="FUMARATE REDUCTASE"/>
    <property type="match status" value="1"/>
</dbReference>
<dbReference type="Gene3D" id="3.90.700.10">
    <property type="entry name" value="Succinate dehydrogenase/fumarate reductase flavoprotein, catalytic domain"/>
    <property type="match status" value="1"/>
</dbReference>
<sequence length="342" mass="35956">MAQHTEAAAASGVEVRYGARVTALHRDSGGATDAVTFTDATGEHTVRAGAVVLAAGGFEASPRLRAHHLGQEWAAAIVRGTPTNDGEILELALSLGAAPHGDYGTCHSVAWDAGAPAGGGDRELTNQYTRQSYPLGIVVDRDGRRFVDEGADYRNYTYAKYGREILLRPGGVAWQLFDAKTRAMLRTEEYDSEPITSATADTIEDLALLLGIDPKGLRRTVEEFNAAIVDKPFDPAVKDRRRANVEPPKSNWALALDTPPFHGYAVSCGITFTFGGLHIDTGARVLDGQARPIDGLYAAGELVGGLFSGNYPGGTGLMSGAVFGRIAGAGAARSAATDGGLR</sequence>
<evidence type="ECO:0000256" key="1">
    <source>
        <dbReference type="ARBA" id="ARBA00001974"/>
    </source>
</evidence>
<dbReference type="InterPro" id="IPR050315">
    <property type="entry name" value="FAD-oxidoreductase_2"/>
</dbReference>
<evidence type="ECO:0000313" key="6">
    <source>
        <dbReference type="EMBL" id="GAA2422987.1"/>
    </source>
</evidence>
<protein>
    <recommendedName>
        <fullName evidence="5">FAD-dependent oxidoreductase 2 FAD-binding domain-containing protein</fullName>
    </recommendedName>
</protein>
<comment type="cofactor">
    <cofactor evidence="1">
        <name>FAD</name>
        <dbReference type="ChEBI" id="CHEBI:57692"/>
    </cofactor>
</comment>
<feature type="domain" description="FAD-dependent oxidoreductase 2 FAD-binding" evidence="5">
    <location>
        <begin position="6"/>
        <end position="314"/>
    </location>
</feature>
<name>A0ABN3J7A1_9ACTN</name>
<dbReference type="NCBIfam" id="NF006130">
    <property type="entry name" value="PRK08274.1"/>
    <property type="match status" value="1"/>
</dbReference>
<reference evidence="6 7" key="1">
    <citation type="journal article" date="2019" name="Int. J. Syst. Evol. Microbiol.">
        <title>The Global Catalogue of Microorganisms (GCM) 10K type strain sequencing project: providing services to taxonomists for standard genome sequencing and annotation.</title>
        <authorList>
            <consortium name="The Broad Institute Genomics Platform"/>
            <consortium name="The Broad Institute Genome Sequencing Center for Infectious Disease"/>
            <person name="Wu L."/>
            <person name="Ma J."/>
        </authorList>
    </citation>
    <scope>NUCLEOTIDE SEQUENCE [LARGE SCALE GENOMIC DNA]</scope>
    <source>
        <strain evidence="6 7">JCM 3325</strain>
    </source>
</reference>
<dbReference type="Proteomes" id="UP001501231">
    <property type="component" value="Unassembled WGS sequence"/>
</dbReference>
<organism evidence="6 7">
    <name type="scientific">Actinomadura vinacea</name>
    <dbReference type="NCBI Taxonomy" id="115336"/>
    <lineage>
        <taxon>Bacteria</taxon>
        <taxon>Bacillati</taxon>
        <taxon>Actinomycetota</taxon>
        <taxon>Actinomycetes</taxon>
        <taxon>Streptosporangiales</taxon>
        <taxon>Thermomonosporaceae</taxon>
        <taxon>Actinomadura</taxon>
    </lineage>
</organism>
<evidence type="ECO:0000259" key="5">
    <source>
        <dbReference type="Pfam" id="PF00890"/>
    </source>
</evidence>
<evidence type="ECO:0000313" key="7">
    <source>
        <dbReference type="Proteomes" id="UP001501231"/>
    </source>
</evidence>
<comment type="caution">
    <text evidence="6">The sequence shown here is derived from an EMBL/GenBank/DDBJ whole genome shotgun (WGS) entry which is preliminary data.</text>
</comment>
<dbReference type="InterPro" id="IPR036188">
    <property type="entry name" value="FAD/NAD-bd_sf"/>
</dbReference>
<accession>A0ABN3J7A1</accession>
<proteinExistence type="predicted"/>
<dbReference type="EMBL" id="BAAARW010000012">
    <property type="protein sequence ID" value="GAA2422987.1"/>
    <property type="molecule type" value="Genomic_DNA"/>
</dbReference>
<dbReference type="SUPFAM" id="SSF51905">
    <property type="entry name" value="FAD/NAD(P)-binding domain"/>
    <property type="match status" value="1"/>
</dbReference>
<keyword evidence="3" id="KW-0274">FAD</keyword>
<dbReference type="Pfam" id="PF00890">
    <property type="entry name" value="FAD_binding_2"/>
    <property type="match status" value="1"/>
</dbReference>
<gene>
    <name evidence="6" type="ORF">GCM10010191_38590</name>
</gene>
<keyword evidence="4" id="KW-0560">Oxidoreductase</keyword>
<dbReference type="Gene3D" id="3.50.50.60">
    <property type="entry name" value="FAD/NAD(P)-binding domain"/>
    <property type="match status" value="2"/>
</dbReference>
<dbReference type="SUPFAM" id="SSF56425">
    <property type="entry name" value="Succinate dehydrogenase/fumarate reductase flavoprotein, catalytic domain"/>
    <property type="match status" value="1"/>
</dbReference>
<dbReference type="InterPro" id="IPR027477">
    <property type="entry name" value="Succ_DH/fumarate_Rdtase_cat_sf"/>
</dbReference>
<evidence type="ECO:0000256" key="4">
    <source>
        <dbReference type="ARBA" id="ARBA00023002"/>
    </source>
</evidence>
<dbReference type="PANTHER" id="PTHR43400:SF7">
    <property type="entry name" value="FAD-DEPENDENT OXIDOREDUCTASE 2 FAD BINDING DOMAIN-CONTAINING PROTEIN"/>
    <property type="match status" value="1"/>
</dbReference>
<dbReference type="InterPro" id="IPR003953">
    <property type="entry name" value="FAD-dep_OxRdtase_2_FAD-bd"/>
</dbReference>
<evidence type="ECO:0000256" key="2">
    <source>
        <dbReference type="ARBA" id="ARBA00022630"/>
    </source>
</evidence>
<evidence type="ECO:0000256" key="3">
    <source>
        <dbReference type="ARBA" id="ARBA00022827"/>
    </source>
</evidence>
<keyword evidence="7" id="KW-1185">Reference proteome</keyword>
<keyword evidence="2" id="KW-0285">Flavoprotein</keyword>